<protein>
    <recommendedName>
        <fullName evidence="2">site-specific DNA-methyltransferase (adenine-specific)</fullName>
        <ecNumber evidence="2">2.1.1.72</ecNumber>
    </recommendedName>
</protein>
<dbReference type="SUPFAM" id="SSF53335">
    <property type="entry name" value="S-adenosyl-L-methionine-dependent methyltransferases"/>
    <property type="match status" value="1"/>
</dbReference>
<feature type="domain" description="Type II methyltransferase M.TaqI-like" evidence="7">
    <location>
        <begin position="131"/>
        <end position="241"/>
    </location>
</feature>
<evidence type="ECO:0000256" key="1">
    <source>
        <dbReference type="ARBA" id="ARBA00006594"/>
    </source>
</evidence>
<evidence type="ECO:0000256" key="6">
    <source>
        <dbReference type="ARBA" id="ARBA00047942"/>
    </source>
</evidence>
<dbReference type="CDD" id="cd02440">
    <property type="entry name" value="AdoMet_MTases"/>
    <property type="match status" value="1"/>
</dbReference>
<evidence type="ECO:0000259" key="7">
    <source>
        <dbReference type="Pfam" id="PF07669"/>
    </source>
</evidence>
<dbReference type="InterPro" id="IPR050953">
    <property type="entry name" value="N4_N6_ade-DNA_methylase"/>
</dbReference>
<dbReference type="GO" id="GO:0032259">
    <property type="term" value="P:methylation"/>
    <property type="evidence" value="ECO:0007669"/>
    <property type="project" value="UniProtKB-KW"/>
</dbReference>
<evidence type="ECO:0000256" key="5">
    <source>
        <dbReference type="ARBA" id="ARBA00022691"/>
    </source>
</evidence>
<reference evidence="8" key="1">
    <citation type="submission" date="2023-10" db="EMBL/GenBank/DDBJ databases">
        <title>Genome Sequence of the Bacteria from From Gut Wall in Crohn's Disease.</title>
        <authorList>
            <person name="Rodriguez-Palacios A."/>
        </authorList>
    </citation>
    <scope>NUCLEOTIDE SEQUENCE</scope>
    <source>
        <strain evidence="8">CavFT-hAR58</strain>
    </source>
</reference>
<dbReference type="Proteomes" id="UP001181347">
    <property type="component" value="Unassembled WGS sequence"/>
</dbReference>
<dbReference type="GO" id="GO:0003676">
    <property type="term" value="F:nucleic acid binding"/>
    <property type="evidence" value="ECO:0007669"/>
    <property type="project" value="InterPro"/>
</dbReference>
<keyword evidence="3 8" id="KW-0489">Methyltransferase</keyword>
<evidence type="ECO:0000313" key="9">
    <source>
        <dbReference type="Proteomes" id="UP001181347"/>
    </source>
</evidence>
<dbReference type="Pfam" id="PF07669">
    <property type="entry name" value="Eco57I"/>
    <property type="match status" value="1"/>
</dbReference>
<comment type="caution">
    <text evidence="8">The sequence shown here is derived from an EMBL/GenBank/DDBJ whole genome shotgun (WGS) entry which is preliminary data.</text>
</comment>
<comment type="catalytic activity">
    <reaction evidence="6">
        <text>a 2'-deoxyadenosine in DNA + S-adenosyl-L-methionine = an N(6)-methyl-2'-deoxyadenosine in DNA + S-adenosyl-L-homocysteine + H(+)</text>
        <dbReference type="Rhea" id="RHEA:15197"/>
        <dbReference type="Rhea" id="RHEA-COMP:12418"/>
        <dbReference type="Rhea" id="RHEA-COMP:12419"/>
        <dbReference type="ChEBI" id="CHEBI:15378"/>
        <dbReference type="ChEBI" id="CHEBI:57856"/>
        <dbReference type="ChEBI" id="CHEBI:59789"/>
        <dbReference type="ChEBI" id="CHEBI:90615"/>
        <dbReference type="ChEBI" id="CHEBI:90616"/>
        <dbReference type="EC" id="2.1.1.72"/>
    </reaction>
</comment>
<dbReference type="GO" id="GO:0009007">
    <property type="term" value="F:site-specific DNA-methyltransferase (adenine-specific) activity"/>
    <property type="evidence" value="ECO:0007669"/>
    <property type="project" value="UniProtKB-EC"/>
</dbReference>
<name>A0AAE4LJ47_9BACT</name>
<dbReference type="InterPro" id="IPR011639">
    <property type="entry name" value="MethylTrfase_TaqI-like_dom"/>
</dbReference>
<dbReference type="AlphaFoldDB" id="A0AAE4LJ47"/>
<gene>
    <name evidence="8" type="ORF">RVH17_02830</name>
</gene>
<dbReference type="RefSeq" id="WP_237958837.1">
    <property type="nucleotide sequence ID" value="NZ_DAIMAG010000001.1"/>
</dbReference>
<comment type="similarity">
    <text evidence="1">Belongs to the N(4)/N(6)-methyltransferase family.</text>
</comment>
<dbReference type="PANTHER" id="PTHR33841">
    <property type="entry name" value="DNA METHYLTRANSFERASE YEEA-RELATED"/>
    <property type="match status" value="1"/>
</dbReference>
<dbReference type="EC" id="2.1.1.72" evidence="2"/>
<dbReference type="EMBL" id="JAWDES010000004">
    <property type="protein sequence ID" value="MDU0259053.1"/>
    <property type="molecule type" value="Genomic_DNA"/>
</dbReference>
<accession>A0AAE4LJ47</accession>
<dbReference type="InterPro" id="IPR029063">
    <property type="entry name" value="SAM-dependent_MTases_sf"/>
</dbReference>
<evidence type="ECO:0000256" key="2">
    <source>
        <dbReference type="ARBA" id="ARBA00011900"/>
    </source>
</evidence>
<dbReference type="InterPro" id="IPR002052">
    <property type="entry name" value="DNA_methylase_N6_adenine_CS"/>
</dbReference>
<evidence type="ECO:0000256" key="3">
    <source>
        <dbReference type="ARBA" id="ARBA00022603"/>
    </source>
</evidence>
<keyword evidence="4" id="KW-0808">Transferase</keyword>
<keyword evidence="5" id="KW-0949">S-adenosyl-L-methionine</keyword>
<dbReference type="PANTHER" id="PTHR33841:SF5">
    <property type="entry name" value="DNA METHYLASE (MODIFICATION METHYLASE) (METHYLTRANSFERASE)-RELATED"/>
    <property type="match status" value="1"/>
</dbReference>
<proteinExistence type="inferred from homology"/>
<organism evidence="8 9">
    <name type="scientific">Alistipes finegoldii</name>
    <dbReference type="NCBI Taxonomy" id="214856"/>
    <lineage>
        <taxon>Bacteria</taxon>
        <taxon>Pseudomonadati</taxon>
        <taxon>Bacteroidota</taxon>
        <taxon>Bacteroidia</taxon>
        <taxon>Bacteroidales</taxon>
        <taxon>Rikenellaceae</taxon>
        <taxon>Alistipes</taxon>
    </lineage>
</organism>
<evidence type="ECO:0000256" key="4">
    <source>
        <dbReference type="ARBA" id="ARBA00022679"/>
    </source>
</evidence>
<dbReference type="GO" id="GO:0006304">
    <property type="term" value="P:DNA modification"/>
    <property type="evidence" value="ECO:0007669"/>
    <property type="project" value="InterPro"/>
</dbReference>
<dbReference type="PRINTS" id="PR00507">
    <property type="entry name" value="N12N6MTFRASE"/>
</dbReference>
<dbReference type="Gene3D" id="3.40.50.150">
    <property type="entry name" value="Vaccinia Virus protein VP39"/>
    <property type="match status" value="1"/>
</dbReference>
<dbReference type="PROSITE" id="PS00092">
    <property type="entry name" value="N6_MTASE"/>
    <property type="match status" value="1"/>
</dbReference>
<sequence>MKIDLLHNQDNESPTSFAQRLGAQYMSTTSNEAKKEKGQFFTPVEIARFMSEQLSTEKEDISVLDPGCGTCVLSCALIERLVQLCTVRSIRLVVYETDSGVIAYTKQALIYLAETLKNQGINFDYVICEDDFILQNYQALSSSPSLLQKDADKFDFIISNPPYFKLPKDDSRVKVTQQIVDGQPNIYSLFMAISAGLLNKSGELIFIVPRSFASGRYFRLFREYFLGAIDISFIHLFNTRKDTFAKDDVLQETVIVKGFRRDEMINDRRICISYSEGITDLNAARQKVYPYADIVDTTSKDKIIHLPVNAREESIIRLFKSWNGSLNKYDIQISTGPVVAFRMENSLCDKPAAFDVAPLFWLHNVVKMLVDHPVEYKGKKQYIRISAQTQRVLIPNRNYVFLRRFSAKDDKSRLIAAPYFCNKTNARYIGVENKLNYIYRPKGHLDRTEVIGISALLDSDLFDDYFRTFNGNVNVSATELRSMPLPDLEIIRSIGKKLILKNNFSIENVNEIVNNYFQIN</sequence>
<evidence type="ECO:0000313" key="8">
    <source>
        <dbReference type="EMBL" id="MDU0259053.1"/>
    </source>
</evidence>